<evidence type="ECO:0000313" key="3">
    <source>
        <dbReference type="Proteomes" id="UP000317043"/>
    </source>
</evidence>
<comment type="caution">
    <text evidence="2">The sequence shown here is derived from an EMBL/GenBank/DDBJ whole genome shotgun (WGS) entry which is preliminary data.</text>
</comment>
<protein>
    <recommendedName>
        <fullName evidence="4">ATP/GTP-binding protein</fullName>
    </recommendedName>
</protein>
<gene>
    <name evidence="2" type="ORF">FB566_1306</name>
</gene>
<feature type="compositionally biased region" description="Basic and acidic residues" evidence="1">
    <location>
        <begin position="10"/>
        <end position="20"/>
    </location>
</feature>
<sequence>MSPRRHRRAAAPDRLDENRARFGGQSVEHGVDGEWYVRSISGGNAEKAYRCPGCDQLIQPGTAHLVAWPVHGEVDERRHWHTPCWRARGRRGPRARRR</sequence>
<organism evidence="2 3">
    <name type="scientific">Stackebrandtia endophytica</name>
    <dbReference type="NCBI Taxonomy" id="1496996"/>
    <lineage>
        <taxon>Bacteria</taxon>
        <taxon>Bacillati</taxon>
        <taxon>Actinomycetota</taxon>
        <taxon>Actinomycetes</taxon>
        <taxon>Glycomycetales</taxon>
        <taxon>Glycomycetaceae</taxon>
        <taxon>Stackebrandtia</taxon>
    </lineage>
</organism>
<feature type="region of interest" description="Disordered" evidence="1">
    <location>
        <begin position="1"/>
        <end position="24"/>
    </location>
</feature>
<dbReference type="AlphaFoldDB" id="A0A543AT99"/>
<keyword evidence="3" id="KW-1185">Reference proteome</keyword>
<evidence type="ECO:0000313" key="2">
    <source>
        <dbReference type="EMBL" id="TQL75791.1"/>
    </source>
</evidence>
<proteinExistence type="predicted"/>
<evidence type="ECO:0000256" key="1">
    <source>
        <dbReference type="SAM" id="MobiDB-lite"/>
    </source>
</evidence>
<reference evidence="2 3" key="1">
    <citation type="submission" date="2019-06" db="EMBL/GenBank/DDBJ databases">
        <title>Sequencing the genomes of 1000 actinobacteria strains.</title>
        <authorList>
            <person name="Klenk H.-P."/>
        </authorList>
    </citation>
    <scope>NUCLEOTIDE SEQUENCE [LARGE SCALE GENOMIC DNA]</scope>
    <source>
        <strain evidence="2 3">DSM 45928</strain>
    </source>
</reference>
<evidence type="ECO:0008006" key="4">
    <source>
        <dbReference type="Google" id="ProtNLM"/>
    </source>
</evidence>
<dbReference type="EMBL" id="VFOW01000001">
    <property type="protein sequence ID" value="TQL75791.1"/>
    <property type="molecule type" value="Genomic_DNA"/>
</dbReference>
<accession>A0A543AT99</accession>
<name>A0A543AT99_9ACTN</name>
<dbReference type="Proteomes" id="UP000317043">
    <property type="component" value="Unassembled WGS sequence"/>
</dbReference>
<dbReference type="InParanoid" id="A0A543AT99"/>